<dbReference type="RefSeq" id="WP_013702655.1">
    <property type="nucleotide sequence ID" value="NC_015385.1"/>
</dbReference>
<dbReference type="Proteomes" id="UP000006852">
    <property type="component" value="Chromosome"/>
</dbReference>
<protein>
    <recommendedName>
        <fullName evidence="3">DinB-like domain-containing protein</fullName>
    </recommendedName>
</protein>
<dbReference type="KEGG" id="tsu:Tresu_2543"/>
<evidence type="ECO:0000313" key="2">
    <source>
        <dbReference type="Proteomes" id="UP000006852"/>
    </source>
</evidence>
<name>F2NXR1_TRES6</name>
<dbReference type="EMBL" id="CP002631">
    <property type="protein sequence ID" value="AEB15405.1"/>
    <property type="molecule type" value="Genomic_DNA"/>
</dbReference>
<proteinExistence type="predicted"/>
<keyword evidence="2" id="KW-1185">Reference proteome</keyword>
<dbReference type="AlphaFoldDB" id="F2NXR1"/>
<dbReference type="HOGENOM" id="CLU_137287_0_0_12"/>
<dbReference type="GeneID" id="302999654"/>
<evidence type="ECO:0008006" key="3">
    <source>
        <dbReference type="Google" id="ProtNLM"/>
    </source>
</evidence>
<reference evidence="1 2" key="1">
    <citation type="journal article" date="2011" name="Stand. Genomic Sci.">
        <title>Complete genome sequence of Treponema succinifaciens type strain (6091).</title>
        <authorList>
            <person name="Han C."/>
            <person name="Gronow S."/>
            <person name="Teshima H."/>
            <person name="Lapidus A."/>
            <person name="Nolan M."/>
            <person name="Lucas S."/>
            <person name="Hammon N."/>
            <person name="Deshpande S."/>
            <person name="Cheng J.F."/>
            <person name="Zeytun A."/>
            <person name="Tapia R."/>
            <person name="Goodwin L."/>
            <person name="Pitluck S."/>
            <person name="Liolios K."/>
            <person name="Pagani I."/>
            <person name="Ivanova N."/>
            <person name="Mavromatis K."/>
            <person name="Mikhailova N."/>
            <person name="Huntemann M."/>
            <person name="Pati A."/>
            <person name="Chen A."/>
            <person name="Palaniappan K."/>
            <person name="Land M."/>
            <person name="Hauser L."/>
            <person name="Brambilla E.M."/>
            <person name="Rohde M."/>
            <person name="Goker M."/>
            <person name="Woyke T."/>
            <person name="Bristow J."/>
            <person name="Eisen J.A."/>
            <person name="Markowitz V."/>
            <person name="Hugenholtz P."/>
            <person name="Kyrpides N.C."/>
            <person name="Klenk H.P."/>
            <person name="Detter J.C."/>
        </authorList>
    </citation>
    <scope>NUCLEOTIDE SEQUENCE [LARGE SCALE GENOMIC DNA]</scope>
    <source>
        <strain evidence="2">ATCC 33096 / DSM 2489 / 6091</strain>
    </source>
</reference>
<organism evidence="1 2">
    <name type="scientific">Treponema succinifaciens (strain ATCC 33096 / DSM 2489 / 6091)</name>
    <dbReference type="NCBI Taxonomy" id="869209"/>
    <lineage>
        <taxon>Bacteria</taxon>
        <taxon>Pseudomonadati</taxon>
        <taxon>Spirochaetota</taxon>
        <taxon>Spirochaetia</taxon>
        <taxon>Spirochaetales</taxon>
        <taxon>Treponemataceae</taxon>
        <taxon>Treponema</taxon>
    </lineage>
</organism>
<sequence length="167" mass="18763">MSENLLSKIIAEQTEILLKNINSVVQSANLEAEFDGLNASRFIFHTLHSLDKWFVNPAEYKYDENSSGGVAENLSVISSYRQGFDAAPGVVISRENLEKYAVSVAQKIRIYLAKLSDKMLSEKLDGCEFTRLELILGQFRHVMCHVGISSAINAQNRNGWLKYFGLD</sequence>
<dbReference type="eggNOG" id="ENOG5030G67">
    <property type="taxonomic scope" value="Bacteria"/>
</dbReference>
<evidence type="ECO:0000313" key="1">
    <source>
        <dbReference type="EMBL" id="AEB15405.1"/>
    </source>
</evidence>
<dbReference type="OrthoDB" id="69650at2"/>
<accession>F2NXR1</accession>
<gene>
    <name evidence="1" type="ordered locus">Tresu_2543</name>
</gene>
<reference evidence="2" key="2">
    <citation type="submission" date="2011-04" db="EMBL/GenBank/DDBJ databases">
        <title>The complete genome of chromosome of Treponema succinifaciens DSM 2489.</title>
        <authorList>
            <person name="Lucas S."/>
            <person name="Copeland A."/>
            <person name="Lapidus A."/>
            <person name="Bruce D."/>
            <person name="Goodwin L."/>
            <person name="Pitluck S."/>
            <person name="Peters L."/>
            <person name="Kyrpides N."/>
            <person name="Mavromatis K."/>
            <person name="Ivanova N."/>
            <person name="Ovchinnikova G."/>
            <person name="Teshima H."/>
            <person name="Detter J.C."/>
            <person name="Tapia R."/>
            <person name="Han C."/>
            <person name="Land M."/>
            <person name="Hauser L."/>
            <person name="Markowitz V."/>
            <person name="Cheng J.-F."/>
            <person name="Hugenholtz P."/>
            <person name="Woyke T."/>
            <person name="Wu D."/>
            <person name="Gronow S."/>
            <person name="Wellnitz S."/>
            <person name="Brambilla E."/>
            <person name="Klenk H.-P."/>
            <person name="Eisen J.A."/>
        </authorList>
    </citation>
    <scope>NUCLEOTIDE SEQUENCE [LARGE SCALE GENOMIC DNA]</scope>
    <source>
        <strain evidence="2">ATCC 33096 / DSM 2489 / 6091</strain>
    </source>
</reference>